<dbReference type="SMART" id="SM00862">
    <property type="entry name" value="Trans_reg_C"/>
    <property type="match status" value="1"/>
</dbReference>
<evidence type="ECO:0000259" key="8">
    <source>
        <dbReference type="PROSITE" id="PS50110"/>
    </source>
</evidence>
<dbReference type="Proteomes" id="UP000653472">
    <property type="component" value="Unassembled WGS sequence"/>
</dbReference>
<gene>
    <name evidence="10" type="ORF">G7Y82_14430</name>
</gene>
<dbReference type="PANTHER" id="PTHR48111:SF59">
    <property type="entry name" value="TRANSCRIPTIONAL REGULATORY PROTEIN BAER"/>
    <property type="match status" value="1"/>
</dbReference>
<protein>
    <submittedName>
        <fullName evidence="10">Response regulator</fullName>
    </submittedName>
</protein>
<dbReference type="InterPro" id="IPR016032">
    <property type="entry name" value="Sig_transdc_resp-reg_C-effctor"/>
</dbReference>
<dbReference type="Pfam" id="PF00072">
    <property type="entry name" value="Response_reg"/>
    <property type="match status" value="1"/>
</dbReference>
<evidence type="ECO:0000259" key="9">
    <source>
        <dbReference type="PROSITE" id="PS51755"/>
    </source>
</evidence>
<dbReference type="InterPro" id="IPR001789">
    <property type="entry name" value="Sig_transdc_resp-reg_receiver"/>
</dbReference>
<feature type="domain" description="Response regulatory" evidence="8">
    <location>
        <begin position="8"/>
        <end position="121"/>
    </location>
</feature>
<keyword evidence="4 7" id="KW-0238">DNA-binding</keyword>
<keyword evidence="3" id="KW-0805">Transcription regulation</keyword>
<dbReference type="CDD" id="cd00383">
    <property type="entry name" value="trans_reg_C"/>
    <property type="match status" value="1"/>
</dbReference>
<dbReference type="PANTHER" id="PTHR48111">
    <property type="entry name" value="REGULATOR OF RPOS"/>
    <property type="match status" value="1"/>
</dbReference>
<evidence type="ECO:0000256" key="1">
    <source>
        <dbReference type="ARBA" id="ARBA00022553"/>
    </source>
</evidence>
<keyword evidence="1 6" id="KW-0597">Phosphoprotein</keyword>
<feature type="DNA-binding region" description="OmpR/PhoB-type" evidence="7">
    <location>
        <begin position="128"/>
        <end position="226"/>
    </location>
</feature>
<dbReference type="Pfam" id="PF00486">
    <property type="entry name" value="Trans_reg_C"/>
    <property type="match status" value="1"/>
</dbReference>
<reference evidence="10" key="1">
    <citation type="submission" date="2020-03" db="EMBL/GenBank/DDBJ databases">
        <title>Solimonas marina sp. nov., isolated from deep seawater of the Pacific Ocean.</title>
        <authorList>
            <person name="Liu X."/>
            <person name="Lai Q."/>
            <person name="Sun F."/>
            <person name="Gai Y."/>
            <person name="Li G."/>
            <person name="Shao Z."/>
        </authorList>
    </citation>
    <scope>NUCLEOTIDE SEQUENCE</scope>
    <source>
        <strain evidence="10">C16B3</strain>
    </source>
</reference>
<dbReference type="InterPro" id="IPR001867">
    <property type="entry name" value="OmpR/PhoB-type_DNA-bd"/>
</dbReference>
<dbReference type="Gene3D" id="3.40.50.2300">
    <property type="match status" value="1"/>
</dbReference>
<evidence type="ECO:0000256" key="3">
    <source>
        <dbReference type="ARBA" id="ARBA00023015"/>
    </source>
</evidence>
<dbReference type="Gene3D" id="1.10.10.10">
    <property type="entry name" value="Winged helix-like DNA-binding domain superfamily/Winged helix DNA-binding domain"/>
    <property type="match status" value="1"/>
</dbReference>
<proteinExistence type="predicted"/>
<dbReference type="Gene3D" id="6.10.250.690">
    <property type="match status" value="1"/>
</dbReference>
<keyword evidence="2" id="KW-0902">Two-component regulatory system</keyword>
<keyword evidence="11" id="KW-1185">Reference proteome</keyword>
<evidence type="ECO:0000313" key="10">
    <source>
        <dbReference type="EMBL" id="NKF23513.1"/>
    </source>
</evidence>
<dbReference type="AlphaFoldDB" id="A0A970B752"/>
<feature type="modified residue" description="4-aspartylphosphate" evidence="6">
    <location>
        <position position="57"/>
    </location>
</feature>
<evidence type="ECO:0000256" key="5">
    <source>
        <dbReference type="ARBA" id="ARBA00023163"/>
    </source>
</evidence>
<dbReference type="SUPFAM" id="SSF46894">
    <property type="entry name" value="C-terminal effector domain of the bipartite response regulators"/>
    <property type="match status" value="1"/>
</dbReference>
<sequence length="226" mass="25430">MSDSSNGHILIVEDEPRLSSVLRDYLLAAGYSCEQIDDGARAVPAFEARPASLVLLDLMLPNRSGIEICRELRERSDVPIIMVTARIEEVDRLLGLEVGADDYICKPFSPREVVARVRAVLRRHQHLPQSPSGPGLTINDQALRASVDGLDLNLTHVEFRLLRTLAARPGHVYSRDQLMDHAYADHRVVTDRTVDSHIKNLRRKLADVGGEDWIRSVYGVGYRFER</sequence>
<evidence type="ECO:0000256" key="2">
    <source>
        <dbReference type="ARBA" id="ARBA00023012"/>
    </source>
</evidence>
<dbReference type="SMART" id="SM00448">
    <property type="entry name" value="REC"/>
    <property type="match status" value="1"/>
</dbReference>
<dbReference type="EMBL" id="JAAVXB010000008">
    <property type="protein sequence ID" value="NKF23513.1"/>
    <property type="molecule type" value="Genomic_DNA"/>
</dbReference>
<dbReference type="RefSeq" id="WP_168148837.1">
    <property type="nucleotide sequence ID" value="NZ_JAAVXB010000008.1"/>
</dbReference>
<dbReference type="GO" id="GO:0032993">
    <property type="term" value="C:protein-DNA complex"/>
    <property type="evidence" value="ECO:0007669"/>
    <property type="project" value="TreeGrafter"/>
</dbReference>
<dbReference type="PROSITE" id="PS50110">
    <property type="entry name" value="RESPONSE_REGULATORY"/>
    <property type="match status" value="1"/>
</dbReference>
<evidence type="ECO:0000256" key="7">
    <source>
        <dbReference type="PROSITE-ProRule" id="PRU01091"/>
    </source>
</evidence>
<dbReference type="GO" id="GO:0006355">
    <property type="term" value="P:regulation of DNA-templated transcription"/>
    <property type="evidence" value="ECO:0007669"/>
    <property type="project" value="InterPro"/>
</dbReference>
<dbReference type="FunFam" id="3.40.50.2300:FF:000001">
    <property type="entry name" value="DNA-binding response regulator PhoB"/>
    <property type="match status" value="1"/>
</dbReference>
<keyword evidence="5" id="KW-0804">Transcription</keyword>
<feature type="domain" description="OmpR/PhoB-type" evidence="9">
    <location>
        <begin position="128"/>
        <end position="226"/>
    </location>
</feature>
<evidence type="ECO:0000256" key="4">
    <source>
        <dbReference type="ARBA" id="ARBA00023125"/>
    </source>
</evidence>
<dbReference type="InterPro" id="IPR036388">
    <property type="entry name" value="WH-like_DNA-bd_sf"/>
</dbReference>
<evidence type="ECO:0000313" key="11">
    <source>
        <dbReference type="Proteomes" id="UP000653472"/>
    </source>
</evidence>
<dbReference type="GO" id="GO:0005829">
    <property type="term" value="C:cytosol"/>
    <property type="evidence" value="ECO:0007669"/>
    <property type="project" value="TreeGrafter"/>
</dbReference>
<organism evidence="10 11">
    <name type="scientific">Solimonas marina</name>
    <dbReference type="NCBI Taxonomy" id="2714601"/>
    <lineage>
        <taxon>Bacteria</taxon>
        <taxon>Pseudomonadati</taxon>
        <taxon>Pseudomonadota</taxon>
        <taxon>Gammaproteobacteria</taxon>
        <taxon>Nevskiales</taxon>
        <taxon>Nevskiaceae</taxon>
        <taxon>Solimonas</taxon>
    </lineage>
</organism>
<dbReference type="PROSITE" id="PS51755">
    <property type="entry name" value="OMPR_PHOB"/>
    <property type="match status" value="1"/>
</dbReference>
<name>A0A970B752_9GAMM</name>
<comment type="caution">
    <text evidence="10">The sequence shown here is derived from an EMBL/GenBank/DDBJ whole genome shotgun (WGS) entry which is preliminary data.</text>
</comment>
<accession>A0A970B752</accession>
<dbReference type="InterPro" id="IPR039420">
    <property type="entry name" value="WalR-like"/>
</dbReference>
<dbReference type="GO" id="GO:0000156">
    <property type="term" value="F:phosphorelay response regulator activity"/>
    <property type="evidence" value="ECO:0007669"/>
    <property type="project" value="TreeGrafter"/>
</dbReference>
<dbReference type="SUPFAM" id="SSF52172">
    <property type="entry name" value="CheY-like"/>
    <property type="match status" value="1"/>
</dbReference>
<evidence type="ECO:0000256" key="6">
    <source>
        <dbReference type="PROSITE-ProRule" id="PRU00169"/>
    </source>
</evidence>
<dbReference type="GO" id="GO:0000976">
    <property type="term" value="F:transcription cis-regulatory region binding"/>
    <property type="evidence" value="ECO:0007669"/>
    <property type="project" value="TreeGrafter"/>
</dbReference>
<dbReference type="InterPro" id="IPR011006">
    <property type="entry name" value="CheY-like_superfamily"/>
</dbReference>